<sequence>MTSLRRTPISLVVLATLMSSGSAMAAGYQLAEYSATGLGRAYAGEAAMADNASAQWRNPAMLTYLEGTQVSGGILYVDPNIDVTGTASKGGNGAYTESNDIAHSAPIPNFYLSHRINESWAAGLAFGSNYGMETELSEDFSSLHYGNEANVMTVEAVANLGYKLNDQWSFGAGVRLVAGEGHFGASSDAITGSMDRLKYMEGDDISWGYVLGTTWQINDNHRIGFAYKSEVMMDFDGHAEGLVYTGNTTDKIDGELSIPLPATIELASYHQLNQQWAVHASINWTQWSKFESLVAEFDDGTTDLIKEENWEDNFRFAVGTTYAMTPKLTLRSGIAYDMSAVSDENRTTTIPETDRTWLSAGASYQFTEQFTLDGGLTYIFAKTASISETDYETSFGSFDGEISGDVWIAGVQANYRF</sequence>
<keyword evidence="6" id="KW-0472">Membrane</keyword>
<evidence type="ECO:0000256" key="1">
    <source>
        <dbReference type="ARBA" id="ARBA00004571"/>
    </source>
</evidence>
<evidence type="ECO:0000256" key="2">
    <source>
        <dbReference type="ARBA" id="ARBA00008163"/>
    </source>
</evidence>
<evidence type="ECO:0000256" key="4">
    <source>
        <dbReference type="ARBA" id="ARBA00022692"/>
    </source>
</evidence>
<dbReference type="InterPro" id="IPR005017">
    <property type="entry name" value="OMPP1/FadL/TodX"/>
</dbReference>
<keyword evidence="10" id="KW-1185">Reference proteome</keyword>
<reference evidence="9" key="1">
    <citation type="submission" date="2021-12" db="EMBL/GenBank/DDBJ databases">
        <authorList>
            <person name="Rodrigo-Torres L."/>
            <person name="Arahal R. D."/>
            <person name="Lucena T."/>
        </authorList>
    </citation>
    <scope>NUCLEOTIDE SEQUENCE</scope>
    <source>
        <strain evidence="9">CECT 8226</strain>
    </source>
</reference>
<keyword evidence="7" id="KW-0998">Cell outer membrane</keyword>
<evidence type="ECO:0000256" key="8">
    <source>
        <dbReference type="SAM" id="SignalP"/>
    </source>
</evidence>
<dbReference type="PANTHER" id="PTHR35093:SF8">
    <property type="entry name" value="OUTER MEMBRANE PROTEIN NMB0088-RELATED"/>
    <property type="match status" value="1"/>
</dbReference>
<accession>A0ABN8DF39</accession>
<comment type="similarity">
    <text evidence="2">Belongs to the OmpP1/FadL family.</text>
</comment>
<keyword evidence="5 8" id="KW-0732">Signal</keyword>
<proteinExistence type="inferred from homology"/>
<dbReference type="Gene3D" id="2.40.160.60">
    <property type="entry name" value="Outer membrane protein transport protein (OMPP1/FadL/TodX)"/>
    <property type="match status" value="1"/>
</dbReference>
<keyword evidence="3" id="KW-1134">Transmembrane beta strand</keyword>
<protein>
    <submittedName>
        <fullName evidence="9">47 kDa outer membrane protein</fullName>
    </submittedName>
</protein>
<comment type="subcellular location">
    <subcellularLocation>
        <location evidence="1">Cell outer membrane</location>
        <topology evidence="1">Multi-pass membrane protein</topology>
    </subcellularLocation>
</comment>
<comment type="caution">
    <text evidence="9">The sequence shown here is derived from an EMBL/GenBank/DDBJ whole genome shotgun (WGS) entry which is preliminary data.</text>
</comment>
<name>A0ABN8DF39_9VIBR</name>
<evidence type="ECO:0000256" key="7">
    <source>
        <dbReference type="ARBA" id="ARBA00023237"/>
    </source>
</evidence>
<evidence type="ECO:0000256" key="3">
    <source>
        <dbReference type="ARBA" id="ARBA00022452"/>
    </source>
</evidence>
<evidence type="ECO:0000256" key="6">
    <source>
        <dbReference type="ARBA" id="ARBA00023136"/>
    </source>
</evidence>
<dbReference type="PANTHER" id="PTHR35093">
    <property type="entry name" value="OUTER MEMBRANE PROTEIN NMB0088-RELATED"/>
    <property type="match status" value="1"/>
</dbReference>
<feature type="chain" id="PRO_5046336843" evidence="8">
    <location>
        <begin position="26"/>
        <end position="417"/>
    </location>
</feature>
<evidence type="ECO:0000313" key="10">
    <source>
        <dbReference type="Proteomes" id="UP000838160"/>
    </source>
</evidence>
<feature type="signal peptide" evidence="8">
    <location>
        <begin position="1"/>
        <end position="25"/>
    </location>
</feature>
<dbReference type="SUPFAM" id="SSF56935">
    <property type="entry name" value="Porins"/>
    <property type="match status" value="1"/>
</dbReference>
<keyword evidence="4" id="KW-0812">Transmembrane</keyword>
<gene>
    <name evidence="9" type="ORF">VHP8226_00873</name>
</gene>
<dbReference type="Proteomes" id="UP000838160">
    <property type="component" value="Unassembled WGS sequence"/>
</dbReference>
<dbReference type="Pfam" id="PF03349">
    <property type="entry name" value="Toluene_X"/>
    <property type="match status" value="1"/>
</dbReference>
<evidence type="ECO:0000256" key="5">
    <source>
        <dbReference type="ARBA" id="ARBA00022729"/>
    </source>
</evidence>
<evidence type="ECO:0000313" key="9">
    <source>
        <dbReference type="EMBL" id="CAH0525244.1"/>
    </source>
</evidence>
<dbReference type="EMBL" id="CAKLCM010000002">
    <property type="protein sequence ID" value="CAH0525244.1"/>
    <property type="molecule type" value="Genomic_DNA"/>
</dbReference>
<organism evidence="9 10">
    <name type="scientific">Vibrio hippocampi</name>
    <dbReference type="NCBI Taxonomy" id="654686"/>
    <lineage>
        <taxon>Bacteria</taxon>
        <taxon>Pseudomonadati</taxon>
        <taxon>Pseudomonadota</taxon>
        <taxon>Gammaproteobacteria</taxon>
        <taxon>Vibrionales</taxon>
        <taxon>Vibrionaceae</taxon>
        <taxon>Vibrio</taxon>
    </lineage>
</organism>